<organism evidence="3 4">
    <name type="scientific">Agromyces ramosus</name>
    <dbReference type="NCBI Taxonomy" id="33879"/>
    <lineage>
        <taxon>Bacteria</taxon>
        <taxon>Bacillati</taxon>
        <taxon>Actinomycetota</taxon>
        <taxon>Actinomycetes</taxon>
        <taxon>Micrococcales</taxon>
        <taxon>Microbacteriaceae</taxon>
        <taxon>Agromyces</taxon>
    </lineage>
</organism>
<evidence type="ECO:0000313" key="3">
    <source>
        <dbReference type="EMBL" id="RZS64283.1"/>
    </source>
</evidence>
<keyword evidence="2" id="KW-1133">Transmembrane helix</keyword>
<comment type="caution">
    <text evidence="3">The sequence shown here is derived from an EMBL/GenBank/DDBJ whole genome shotgun (WGS) entry which is preliminary data.</text>
</comment>
<accession>A0A4Q7MAM6</accession>
<feature type="transmembrane region" description="Helical" evidence="2">
    <location>
        <begin position="280"/>
        <end position="303"/>
    </location>
</feature>
<evidence type="ECO:0000313" key="4">
    <source>
        <dbReference type="Proteomes" id="UP000293289"/>
    </source>
</evidence>
<keyword evidence="2" id="KW-0812">Transmembrane</keyword>
<gene>
    <name evidence="3" type="ORF">EV187_2663</name>
</gene>
<name>A0A4Q7MAM6_9MICO</name>
<sequence length="378" mass="39538">MSSTTPGSDPDRPHDAEAVDGDLPHDTEAVSPDEASGSSTSEAPAASERDVPAEPEFVAPDPVAADPPAPEPEATAAPMDEPEHVEPAYEPEPVEPAYEPVVAAAPVTGPEPVEQLDATARLDAAVERANAAPVASDRDDVGDADVPAPVAADSVRRDTYVPAATVAAGTAAGAATLAPEPDVVPTVPAAPQTIYVQAPTPPKTRGNRGFGVLVALIGAVAFALLYAGASYLVLLVQRDPVEAGTVFAQFIVQPVFWVPVVACFLGFALLAAIVNRGAWWYYAVFGLLVGVLVYFAYIGAALLTVEAWTLNVDQAGAFIQQRWLDPFAIVAGVIAREIPIWFGGWIAARGRTVTDRNRLAREAYDRELAAGPQPQRVA</sequence>
<feature type="transmembrane region" description="Helical" evidence="2">
    <location>
        <begin position="323"/>
        <end position="348"/>
    </location>
</feature>
<evidence type="ECO:0000256" key="1">
    <source>
        <dbReference type="SAM" id="MobiDB-lite"/>
    </source>
</evidence>
<dbReference type="AlphaFoldDB" id="A0A4Q7MAM6"/>
<feature type="transmembrane region" description="Helical" evidence="2">
    <location>
        <begin position="254"/>
        <end position="273"/>
    </location>
</feature>
<dbReference type="EMBL" id="SGWY01000003">
    <property type="protein sequence ID" value="RZS64283.1"/>
    <property type="molecule type" value="Genomic_DNA"/>
</dbReference>
<feature type="transmembrane region" description="Helical" evidence="2">
    <location>
        <begin position="210"/>
        <end position="234"/>
    </location>
</feature>
<feature type="region of interest" description="Disordered" evidence="1">
    <location>
        <begin position="1"/>
        <end position="100"/>
    </location>
</feature>
<proteinExistence type="predicted"/>
<keyword evidence="4" id="KW-1185">Reference proteome</keyword>
<keyword evidence="2" id="KW-0472">Membrane</keyword>
<dbReference type="RefSeq" id="WP_130353534.1">
    <property type="nucleotide sequence ID" value="NZ_SGWY01000003.1"/>
</dbReference>
<feature type="compositionally biased region" description="Basic and acidic residues" evidence="1">
    <location>
        <begin position="9"/>
        <end position="28"/>
    </location>
</feature>
<feature type="compositionally biased region" description="Low complexity" evidence="1">
    <location>
        <begin position="54"/>
        <end position="64"/>
    </location>
</feature>
<reference evidence="3 4" key="1">
    <citation type="submission" date="2019-02" db="EMBL/GenBank/DDBJ databases">
        <title>Genomic Encyclopedia of Type Strains, Phase IV (KMG-IV): sequencing the most valuable type-strain genomes for metagenomic binning, comparative biology and taxonomic classification.</title>
        <authorList>
            <person name="Goeker M."/>
        </authorList>
    </citation>
    <scope>NUCLEOTIDE SEQUENCE [LARGE SCALE GENOMIC DNA]</scope>
    <source>
        <strain evidence="3 4">DSM 43045</strain>
    </source>
</reference>
<dbReference type="Proteomes" id="UP000293289">
    <property type="component" value="Unassembled WGS sequence"/>
</dbReference>
<protein>
    <submittedName>
        <fullName evidence="3">Uncharacterized protein</fullName>
    </submittedName>
</protein>
<dbReference type="OrthoDB" id="5109074at2"/>
<evidence type="ECO:0000256" key="2">
    <source>
        <dbReference type="SAM" id="Phobius"/>
    </source>
</evidence>